<organism evidence="1 2">
    <name type="scientific">Streptomyces griseofuscus</name>
    <dbReference type="NCBI Taxonomy" id="146922"/>
    <lineage>
        <taxon>Bacteria</taxon>
        <taxon>Bacillati</taxon>
        <taxon>Actinomycetota</taxon>
        <taxon>Actinomycetes</taxon>
        <taxon>Kitasatosporales</taxon>
        <taxon>Streptomycetaceae</taxon>
        <taxon>Streptomyces</taxon>
    </lineage>
</organism>
<dbReference type="AlphaFoldDB" id="A0A7H1Q389"/>
<dbReference type="Proteomes" id="UP000516422">
    <property type="component" value="Chromosome"/>
</dbReference>
<sequence>MMKEQGARWGVNFKVWRSARVLKKLLARDDLTPERRTPPMIMSMSELRERAVRNQLAAGEQLLAYASVVPAAGAKGVSVNLGGVLANDLMSQVGAQGGMAGGIASQMPATSGALLLRVTDQRVGLVKPLDGTPVWEVPRAWVARVERRPRLQLMARFRVHYADGSWLAFLTMRRRNIEQFRALLG</sequence>
<dbReference type="KEGG" id="sgf:HEP81_04494"/>
<evidence type="ECO:0000313" key="2">
    <source>
        <dbReference type="Proteomes" id="UP000516422"/>
    </source>
</evidence>
<name>A0A7H1Q389_9ACTN</name>
<proteinExistence type="predicted"/>
<gene>
    <name evidence="1" type="ORF">HEP81_04494</name>
</gene>
<evidence type="ECO:0000313" key="1">
    <source>
        <dbReference type="EMBL" id="QNT94769.1"/>
    </source>
</evidence>
<reference evidence="1 2" key="1">
    <citation type="submission" date="2020-04" db="EMBL/GenBank/DDBJ databases">
        <title>Characterization and engineering of Streptomyces griseofuscus DSM40191 as a potential heterologous host for expression of BGCs.</title>
        <authorList>
            <person name="Gren T."/>
            <person name="Whitford C.M."/>
            <person name="Mohite O.S."/>
            <person name="Joergensen T.S."/>
            <person name="Nielsen J.B."/>
            <person name="Lee S.Y."/>
            <person name="Weber T."/>
        </authorList>
    </citation>
    <scope>NUCLEOTIDE SEQUENCE [LARGE SCALE GENOMIC DNA]</scope>
    <source>
        <strain evidence="1 2">DSM 40191</strain>
    </source>
</reference>
<protein>
    <submittedName>
        <fullName evidence="1">Uncharacterized protein</fullName>
    </submittedName>
</protein>
<dbReference type="EMBL" id="CP051006">
    <property type="protein sequence ID" value="QNT94769.1"/>
    <property type="molecule type" value="Genomic_DNA"/>
</dbReference>
<accession>A0A7H1Q389</accession>